<evidence type="ECO:0000313" key="3">
    <source>
        <dbReference type="Proteomes" id="UP000309676"/>
    </source>
</evidence>
<feature type="signal peptide" evidence="1">
    <location>
        <begin position="1"/>
        <end position="23"/>
    </location>
</feature>
<dbReference type="RefSeq" id="WP_138196604.1">
    <property type="nucleotide sequence ID" value="NZ_VCIW01000017.1"/>
</dbReference>
<dbReference type="EMBL" id="VCIW01000017">
    <property type="protein sequence ID" value="TLS50120.1"/>
    <property type="molecule type" value="Genomic_DNA"/>
</dbReference>
<dbReference type="AlphaFoldDB" id="A0A5R9G7R6"/>
<gene>
    <name evidence="2" type="ORF">FE782_22580</name>
</gene>
<keyword evidence="3" id="KW-1185">Reference proteome</keyword>
<keyword evidence="1" id="KW-0732">Signal</keyword>
<organism evidence="2 3">
    <name type="scientific">Paenibacillus antri</name>
    <dbReference type="NCBI Taxonomy" id="2582848"/>
    <lineage>
        <taxon>Bacteria</taxon>
        <taxon>Bacillati</taxon>
        <taxon>Bacillota</taxon>
        <taxon>Bacilli</taxon>
        <taxon>Bacillales</taxon>
        <taxon>Paenibacillaceae</taxon>
        <taxon>Paenibacillus</taxon>
    </lineage>
</organism>
<evidence type="ECO:0000256" key="1">
    <source>
        <dbReference type="SAM" id="SignalP"/>
    </source>
</evidence>
<evidence type="ECO:0000313" key="2">
    <source>
        <dbReference type="EMBL" id="TLS50120.1"/>
    </source>
</evidence>
<sequence length="151" mass="16249">MELRIFISSLAIVAIMMVLSACNESSEVSVETDASPFFTTSTGAEMQGIEGKMGLLGPEFVAGKPNKHMWHFWGSAKELSGKFRAEAVNLATGEKVNPFPLDFPAPIGGPNNGADGHVPSSIELPEAGTWRLDAYFDDKLFTSIVIEVKAE</sequence>
<dbReference type="Proteomes" id="UP000309676">
    <property type="component" value="Unassembled WGS sequence"/>
</dbReference>
<proteinExistence type="predicted"/>
<protein>
    <recommendedName>
        <fullName evidence="4">DUF4871 domain-containing protein</fullName>
    </recommendedName>
</protein>
<evidence type="ECO:0008006" key="4">
    <source>
        <dbReference type="Google" id="ProtNLM"/>
    </source>
</evidence>
<dbReference type="OrthoDB" id="2381403at2"/>
<dbReference type="PROSITE" id="PS51257">
    <property type="entry name" value="PROKAR_LIPOPROTEIN"/>
    <property type="match status" value="1"/>
</dbReference>
<reference evidence="2 3" key="1">
    <citation type="submission" date="2019-05" db="EMBL/GenBank/DDBJ databases">
        <authorList>
            <person name="Narsing Rao M.P."/>
            <person name="Li W.J."/>
        </authorList>
    </citation>
    <scope>NUCLEOTIDE SEQUENCE [LARGE SCALE GENOMIC DNA]</scope>
    <source>
        <strain evidence="2 3">SYSU_K30003</strain>
    </source>
</reference>
<accession>A0A5R9G7R6</accession>
<feature type="chain" id="PRO_5024332546" description="DUF4871 domain-containing protein" evidence="1">
    <location>
        <begin position="24"/>
        <end position="151"/>
    </location>
</feature>
<comment type="caution">
    <text evidence="2">The sequence shown here is derived from an EMBL/GenBank/DDBJ whole genome shotgun (WGS) entry which is preliminary data.</text>
</comment>
<dbReference type="Gene3D" id="2.60.40.3830">
    <property type="match status" value="1"/>
</dbReference>
<name>A0A5R9G7R6_9BACL</name>